<dbReference type="InterPro" id="IPR013525">
    <property type="entry name" value="ABC2_TM"/>
</dbReference>
<evidence type="ECO:0000256" key="5">
    <source>
        <dbReference type="ARBA" id="ARBA00023136"/>
    </source>
</evidence>
<comment type="subcellular location">
    <subcellularLocation>
        <location evidence="1">Cell membrane</location>
        <topology evidence="1">Multi-pass membrane protein</topology>
    </subcellularLocation>
</comment>
<dbReference type="EMBL" id="SSMQ01000037">
    <property type="protein sequence ID" value="TKD01840.1"/>
    <property type="molecule type" value="Genomic_DNA"/>
</dbReference>
<evidence type="ECO:0000259" key="7">
    <source>
        <dbReference type="Pfam" id="PF12698"/>
    </source>
</evidence>
<dbReference type="PANTHER" id="PTHR30294">
    <property type="entry name" value="MEMBRANE COMPONENT OF ABC TRANSPORTER YHHJ-RELATED"/>
    <property type="match status" value="1"/>
</dbReference>
<feature type="transmembrane region" description="Helical" evidence="6">
    <location>
        <begin position="168"/>
        <end position="187"/>
    </location>
</feature>
<feature type="transmembrane region" description="Helical" evidence="6">
    <location>
        <begin position="97"/>
        <end position="119"/>
    </location>
</feature>
<reference evidence="8 9" key="1">
    <citation type="submission" date="2019-04" db="EMBL/GenBank/DDBJ databases">
        <authorList>
            <person name="Li Y."/>
            <person name="Wang J."/>
        </authorList>
    </citation>
    <scope>NUCLEOTIDE SEQUENCE [LARGE SCALE GENOMIC DNA]</scope>
    <source>
        <strain evidence="8 9">DSM 14668</strain>
    </source>
</reference>
<evidence type="ECO:0000256" key="1">
    <source>
        <dbReference type="ARBA" id="ARBA00004651"/>
    </source>
</evidence>
<dbReference type="RefSeq" id="WP_136932552.1">
    <property type="nucleotide sequence ID" value="NZ_SSMQ01000037.1"/>
</dbReference>
<sequence length="245" mass="27165">MGTTFIIAKREFRSNFDSTLAYVVICLGLILLGFVFFEFGGGFWQQDRASLVQIFAQAPRGLSFLIIPVVTMRLLAEEKRSGTLEMLITLPVKDHEVILGKFLGAWGLVLLLVASTLLYPLLMFFKPWDLGPLDMGPVYSGYLGLLLYSAAAVSIGLLISALAESQTVAFFITFVVLFALHMVGSVADKMPTPWLREAISFISFDTRLVPFAKGMINTRDIVYFASIAVGCLMAAFRALERRKWA</sequence>
<evidence type="ECO:0000256" key="2">
    <source>
        <dbReference type="ARBA" id="ARBA00022475"/>
    </source>
</evidence>
<dbReference type="AlphaFoldDB" id="A0A4U1J3X5"/>
<feature type="transmembrane region" description="Helical" evidence="6">
    <location>
        <begin position="221"/>
        <end position="239"/>
    </location>
</feature>
<feature type="domain" description="ABC-2 type transporter transmembrane" evidence="7">
    <location>
        <begin position="63"/>
        <end position="204"/>
    </location>
</feature>
<evidence type="ECO:0000313" key="9">
    <source>
        <dbReference type="Proteomes" id="UP000309215"/>
    </source>
</evidence>
<organism evidence="8 9">
    <name type="scientific">Polyangium fumosum</name>
    <dbReference type="NCBI Taxonomy" id="889272"/>
    <lineage>
        <taxon>Bacteria</taxon>
        <taxon>Pseudomonadati</taxon>
        <taxon>Myxococcota</taxon>
        <taxon>Polyangia</taxon>
        <taxon>Polyangiales</taxon>
        <taxon>Polyangiaceae</taxon>
        <taxon>Polyangium</taxon>
    </lineage>
</organism>
<feature type="transmembrane region" description="Helical" evidence="6">
    <location>
        <begin position="57"/>
        <end position="76"/>
    </location>
</feature>
<keyword evidence="3 6" id="KW-0812">Transmembrane</keyword>
<evidence type="ECO:0000256" key="3">
    <source>
        <dbReference type="ARBA" id="ARBA00022692"/>
    </source>
</evidence>
<feature type="transmembrane region" description="Helical" evidence="6">
    <location>
        <begin position="20"/>
        <end position="37"/>
    </location>
</feature>
<dbReference type="GO" id="GO:0005886">
    <property type="term" value="C:plasma membrane"/>
    <property type="evidence" value="ECO:0007669"/>
    <property type="project" value="UniProtKB-SubCell"/>
</dbReference>
<protein>
    <submittedName>
        <fullName evidence="8">ABC transporter permease</fullName>
    </submittedName>
</protein>
<evidence type="ECO:0000256" key="4">
    <source>
        <dbReference type="ARBA" id="ARBA00022989"/>
    </source>
</evidence>
<comment type="caution">
    <text evidence="8">The sequence shown here is derived from an EMBL/GenBank/DDBJ whole genome shotgun (WGS) entry which is preliminary data.</text>
</comment>
<keyword evidence="5 6" id="KW-0472">Membrane</keyword>
<dbReference type="Proteomes" id="UP000309215">
    <property type="component" value="Unassembled WGS sequence"/>
</dbReference>
<evidence type="ECO:0000256" key="6">
    <source>
        <dbReference type="SAM" id="Phobius"/>
    </source>
</evidence>
<proteinExistence type="predicted"/>
<gene>
    <name evidence="8" type="ORF">E8A74_30105</name>
</gene>
<accession>A0A4U1J3X5</accession>
<dbReference type="InterPro" id="IPR051449">
    <property type="entry name" value="ABC-2_transporter_component"/>
</dbReference>
<evidence type="ECO:0000313" key="8">
    <source>
        <dbReference type="EMBL" id="TKD01840.1"/>
    </source>
</evidence>
<name>A0A4U1J3X5_9BACT</name>
<keyword evidence="2" id="KW-1003">Cell membrane</keyword>
<keyword evidence="4 6" id="KW-1133">Transmembrane helix</keyword>
<keyword evidence="9" id="KW-1185">Reference proteome</keyword>
<dbReference type="GO" id="GO:0140359">
    <property type="term" value="F:ABC-type transporter activity"/>
    <property type="evidence" value="ECO:0007669"/>
    <property type="project" value="InterPro"/>
</dbReference>
<feature type="transmembrane region" description="Helical" evidence="6">
    <location>
        <begin position="139"/>
        <end position="161"/>
    </location>
</feature>
<dbReference type="OrthoDB" id="9794512at2"/>
<dbReference type="PANTHER" id="PTHR30294:SF29">
    <property type="entry name" value="MULTIDRUG ABC TRANSPORTER PERMEASE YBHS-RELATED"/>
    <property type="match status" value="1"/>
</dbReference>
<dbReference type="Pfam" id="PF12698">
    <property type="entry name" value="ABC2_membrane_3"/>
    <property type="match status" value="1"/>
</dbReference>